<keyword evidence="1" id="KW-0472">Membrane</keyword>
<feature type="transmembrane region" description="Helical" evidence="1">
    <location>
        <begin position="12"/>
        <end position="30"/>
    </location>
</feature>
<evidence type="ECO:0000313" key="2">
    <source>
        <dbReference type="EMBL" id="CAF1051876.1"/>
    </source>
</evidence>
<gene>
    <name evidence="2" type="ORF">OXX778_LOCUS18866</name>
</gene>
<sequence>MMVLNENPNDKKINFDFLTGFRGLLALLVLLHHASYDLKLKGDYELFKGIGYYVGVIGFFVLSSFLLTHRLIIDLEMSFSLKNISNVILKFLWSPIRNDDFILNLVRVFFSQQAEIKFLTKKYLVEHIISYYISYDFKTQLNFKNQCFISQVSSSSKIKYFILDFNLD</sequence>
<keyword evidence="1" id="KW-1133">Transmembrane helix</keyword>
<accession>A0A814KIM9</accession>
<dbReference type="OrthoDB" id="5825384at2759"/>
<protein>
    <recommendedName>
        <fullName evidence="4">Acyltransferase 3 domain-containing protein</fullName>
    </recommendedName>
</protein>
<reference evidence="2" key="1">
    <citation type="submission" date="2021-02" db="EMBL/GenBank/DDBJ databases">
        <authorList>
            <person name="Nowell W R."/>
        </authorList>
    </citation>
    <scope>NUCLEOTIDE SEQUENCE</scope>
    <source>
        <strain evidence="2">Ploen Becks lab</strain>
    </source>
</reference>
<dbReference type="AlphaFoldDB" id="A0A814KIM9"/>
<name>A0A814KIM9_9BILA</name>
<dbReference type="EMBL" id="CAJNOC010005420">
    <property type="protein sequence ID" value="CAF1051876.1"/>
    <property type="molecule type" value="Genomic_DNA"/>
</dbReference>
<comment type="caution">
    <text evidence="2">The sequence shown here is derived from an EMBL/GenBank/DDBJ whole genome shotgun (WGS) entry which is preliminary data.</text>
</comment>
<keyword evidence="3" id="KW-1185">Reference proteome</keyword>
<proteinExistence type="predicted"/>
<evidence type="ECO:0008006" key="4">
    <source>
        <dbReference type="Google" id="ProtNLM"/>
    </source>
</evidence>
<evidence type="ECO:0000256" key="1">
    <source>
        <dbReference type="SAM" id="Phobius"/>
    </source>
</evidence>
<organism evidence="2 3">
    <name type="scientific">Brachionus calyciflorus</name>
    <dbReference type="NCBI Taxonomy" id="104777"/>
    <lineage>
        <taxon>Eukaryota</taxon>
        <taxon>Metazoa</taxon>
        <taxon>Spiralia</taxon>
        <taxon>Gnathifera</taxon>
        <taxon>Rotifera</taxon>
        <taxon>Eurotatoria</taxon>
        <taxon>Monogononta</taxon>
        <taxon>Pseudotrocha</taxon>
        <taxon>Ploima</taxon>
        <taxon>Brachionidae</taxon>
        <taxon>Brachionus</taxon>
    </lineage>
</organism>
<dbReference type="Proteomes" id="UP000663879">
    <property type="component" value="Unassembled WGS sequence"/>
</dbReference>
<evidence type="ECO:0000313" key="3">
    <source>
        <dbReference type="Proteomes" id="UP000663879"/>
    </source>
</evidence>
<feature type="transmembrane region" description="Helical" evidence="1">
    <location>
        <begin position="50"/>
        <end position="73"/>
    </location>
</feature>
<keyword evidence="1" id="KW-0812">Transmembrane</keyword>